<dbReference type="PROSITE" id="PS52045">
    <property type="entry name" value="NEPROSIN_PEP_CD"/>
    <property type="match status" value="1"/>
</dbReference>
<keyword evidence="4" id="KW-1185">Reference proteome</keyword>
<evidence type="ECO:0000259" key="2">
    <source>
        <dbReference type="PROSITE" id="PS52045"/>
    </source>
</evidence>
<dbReference type="Gene3D" id="3.90.1320.10">
    <property type="entry name" value="Outer-capsid protein sigma 3, large lobe"/>
    <property type="match status" value="1"/>
</dbReference>
<dbReference type="EMBL" id="RWGY01000009">
    <property type="protein sequence ID" value="TVU36766.1"/>
    <property type="molecule type" value="Genomic_DNA"/>
</dbReference>
<gene>
    <name evidence="3" type="ORF">EJB05_18713</name>
</gene>
<name>A0A5J9VMS0_9POAL</name>
<keyword evidence="1" id="KW-1133">Transmembrane helix</keyword>
<proteinExistence type="predicted"/>
<keyword evidence="1" id="KW-0812">Transmembrane</keyword>
<reference evidence="3 4" key="1">
    <citation type="journal article" date="2019" name="Sci. Rep.">
        <title>A high-quality genome of Eragrostis curvula grass provides insights into Poaceae evolution and supports new strategies to enhance forage quality.</title>
        <authorList>
            <person name="Carballo J."/>
            <person name="Santos B.A.C.M."/>
            <person name="Zappacosta D."/>
            <person name="Garbus I."/>
            <person name="Selva J.P."/>
            <person name="Gallo C.A."/>
            <person name="Diaz A."/>
            <person name="Albertini E."/>
            <person name="Caccamo M."/>
            <person name="Echenique V."/>
        </authorList>
    </citation>
    <scope>NUCLEOTIDE SEQUENCE [LARGE SCALE GENOMIC DNA]</scope>
    <source>
        <strain evidence="4">cv. Victoria</strain>
        <tissue evidence="3">Leaf</tissue>
    </source>
</reference>
<accession>A0A5J9VMS0</accession>
<dbReference type="OrthoDB" id="670855at2759"/>
<feature type="transmembrane region" description="Helical" evidence="1">
    <location>
        <begin position="7"/>
        <end position="28"/>
    </location>
</feature>
<dbReference type="InterPro" id="IPR053168">
    <property type="entry name" value="Glutamic_endopeptidase"/>
</dbReference>
<keyword evidence="1" id="KW-0472">Membrane</keyword>
<sequence length="318" mass="34538">MGKASSPFIMFSSILVSAHIILGCYGYALGQDKLDGASLGGEVNRLTPSYMDPLLFMAINELQIVQRSQNKDAPQLDVGATSLYVATHLMDSPSYYGLTVTSDVYGFSIQENERSGILVQINNFGYSTDPIQDGITLGWHVYPGLYGDSKTHFFVSWTKTGCYNLQCPGYVPEANVSIVPGVAIEEVSNPNGAKRAIIFKVFKDNSGDWLVHIGLDSEPNLVGRFPKSLFTNLAKEGNNIRLGGFVITRETQLAPMGSGFLCNNTKAASFSNIQLIDQNGQTSKVVQNQPTFASDNNTYSISPISIEGKFTYGGPLLQ</sequence>
<organism evidence="3 4">
    <name type="scientific">Eragrostis curvula</name>
    <name type="common">weeping love grass</name>
    <dbReference type="NCBI Taxonomy" id="38414"/>
    <lineage>
        <taxon>Eukaryota</taxon>
        <taxon>Viridiplantae</taxon>
        <taxon>Streptophyta</taxon>
        <taxon>Embryophyta</taxon>
        <taxon>Tracheophyta</taxon>
        <taxon>Spermatophyta</taxon>
        <taxon>Magnoliopsida</taxon>
        <taxon>Liliopsida</taxon>
        <taxon>Poales</taxon>
        <taxon>Poaceae</taxon>
        <taxon>PACMAD clade</taxon>
        <taxon>Chloridoideae</taxon>
        <taxon>Eragrostideae</taxon>
        <taxon>Eragrostidinae</taxon>
        <taxon>Eragrostis</taxon>
    </lineage>
</organism>
<dbReference type="Proteomes" id="UP000324897">
    <property type="component" value="Unassembled WGS sequence"/>
</dbReference>
<dbReference type="Pfam" id="PF03080">
    <property type="entry name" value="Neprosin"/>
    <property type="match status" value="1"/>
</dbReference>
<dbReference type="PANTHER" id="PTHR31589:SF112">
    <property type="entry name" value="OS01G0834300 PROTEIN"/>
    <property type="match status" value="1"/>
</dbReference>
<comment type="caution">
    <text evidence="3">The sequence shown here is derived from an EMBL/GenBank/DDBJ whole genome shotgun (WGS) entry which is preliminary data.</text>
</comment>
<dbReference type="PROSITE" id="PS51257">
    <property type="entry name" value="PROKAR_LIPOPROTEIN"/>
    <property type="match status" value="1"/>
</dbReference>
<evidence type="ECO:0000313" key="4">
    <source>
        <dbReference type="Proteomes" id="UP000324897"/>
    </source>
</evidence>
<dbReference type="InterPro" id="IPR004314">
    <property type="entry name" value="Neprosin"/>
</dbReference>
<evidence type="ECO:0000313" key="3">
    <source>
        <dbReference type="EMBL" id="TVU36766.1"/>
    </source>
</evidence>
<protein>
    <recommendedName>
        <fullName evidence="2">Neprosin PEP catalytic domain-containing protein</fullName>
    </recommendedName>
</protein>
<dbReference type="PANTHER" id="PTHR31589">
    <property type="entry name" value="PROTEIN, PUTATIVE (DUF239)-RELATED-RELATED"/>
    <property type="match status" value="1"/>
</dbReference>
<evidence type="ECO:0000256" key="1">
    <source>
        <dbReference type="SAM" id="Phobius"/>
    </source>
</evidence>
<dbReference type="Gramene" id="TVU36766">
    <property type="protein sequence ID" value="TVU36766"/>
    <property type="gene ID" value="EJB05_18713"/>
</dbReference>
<feature type="domain" description="Neprosin PEP catalytic" evidence="2">
    <location>
        <begin position="76"/>
        <end position="318"/>
    </location>
</feature>
<dbReference type="AlphaFoldDB" id="A0A5J9VMS0"/>